<proteinExistence type="predicted"/>
<dbReference type="Proteomes" id="UP001175228">
    <property type="component" value="Unassembled WGS sequence"/>
</dbReference>
<dbReference type="Pfam" id="PF02373">
    <property type="entry name" value="JmjC"/>
    <property type="match status" value="1"/>
</dbReference>
<accession>A0AA39QKV7</accession>
<evidence type="ECO:0000313" key="2">
    <source>
        <dbReference type="EMBL" id="KAK0503539.1"/>
    </source>
</evidence>
<dbReference type="PROSITE" id="PS51184">
    <property type="entry name" value="JMJC"/>
    <property type="match status" value="1"/>
</dbReference>
<organism evidence="2 3">
    <name type="scientific">Armillaria luteobubalina</name>
    <dbReference type="NCBI Taxonomy" id="153913"/>
    <lineage>
        <taxon>Eukaryota</taxon>
        <taxon>Fungi</taxon>
        <taxon>Dikarya</taxon>
        <taxon>Basidiomycota</taxon>
        <taxon>Agaricomycotina</taxon>
        <taxon>Agaricomycetes</taxon>
        <taxon>Agaricomycetidae</taxon>
        <taxon>Agaricales</taxon>
        <taxon>Marasmiineae</taxon>
        <taxon>Physalacriaceae</taxon>
        <taxon>Armillaria</taxon>
    </lineage>
</organism>
<evidence type="ECO:0000313" key="3">
    <source>
        <dbReference type="Proteomes" id="UP001175228"/>
    </source>
</evidence>
<gene>
    <name evidence="2" type="ORF">EDD18DRAFT_1063806</name>
</gene>
<dbReference type="SMART" id="SM00558">
    <property type="entry name" value="JmjC"/>
    <property type="match status" value="1"/>
</dbReference>
<sequence length="452" mass="51532">MGTIVKIPPDYHKVSFTTRDWSLEGLLKKGKRFFPVPRVSAGSQLEDLLKPLLQYGRNTIPLVIEDWHKHPDWLGPKLNLEWLKEHGQKDIAVCNIHDWPDHTVPLEQSTQQCHSVSCFVAPGETVRWYGKDAECPANWGEWLHNSGVFPSRLLPDDPRNYLTKLPKHATVETLMCHLGIGETFMPCHKDLCGSSGHDLMCYTENDGSSFWFMTKGSDALEVAKYFCDLEQELDHEMHVITIEELIRAPFDVYIMEQKLGDMVLVPPRSCHQVVNSGGITVKISWSKMTLKGLAIALHYELPIYQRVCRCETYCVKSTIYHSLYQCHMWLERLLKGFDKLRHIEITANRLSKLLLLFDYILMDECPLLENIQIPTIPCDEDVHVICNFCGANIFQSFFECCTCVHSSSKSSTSVPLGSGYALCSACYSKGRSCRCETMEAVQCQPFKALVEE</sequence>
<reference evidence="2" key="1">
    <citation type="submission" date="2023-06" db="EMBL/GenBank/DDBJ databases">
        <authorList>
            <consortium name="Lawrence Berkeley National Laboratory"/>
            <person name="Ahrendt S."/>
            <person name="Sahu N."/>
            <person name="Indic B."/>
            <person name="Wong-Bajracharya J."/>
            <person name="Merenyi Z."/>
            <person name="Ke H.-M."/>
            <person name="Monk M."/>
            <person name="Kocsube S."/>
            <person name="Drula E."/>
            <person name="Lipzen A."/>
            <person name="Balint B."/>
            <person name="Henrissat B."/>
            <person name="Andreopoulos B."/>
            <person name="Martin F.M."/>
            <person name="Harder C.B."/>
            <person name="Rigling D."/>
            <person name="Ford K.L."/>
            <person name="Foster G.D."/>
            <person name="Pangilinan J."/>
            <person name="Papanicolaou A."/>
            <person name="Barry K."/>
            <person name="LaButti K."/>
            <person name="Viragh M."/>
            <person name="Koriabine M."/>
            <person name="Yan M."/>
            <person name="Riley R."/>
            <person name="Champramary S."/>
            <person name="Plett K.L."/>
            <person name="Tsai I.J."/>
            <person name="Slot J."/>
            <person name="Sipos G."/>
            <person name="Plett J."/>
            <person name="Nagy L.G."/>
            <person name="Grigoriev I.V."/>
        </authorList>
    </citation>
    <scope>NUCLEOTIDE SEQUENCE</scope>
    <source>
        <strain evidence="2">HWK02</strain>
    </source>
</reference>
<dbReference type="Gene3D" id="2.60.120.650">
    <property type="entry name" value="Cupin"/>
    <property type="match status" value="1"/>
</dbReference>
<feature type="domain" description="JmjC" evidence="1">
    <location>
        <begin position="154"/>
        <end position="304"/>
    </location>
</feature>
<comment type="caution">
    <text evidence="2">The sequence shown here is derived from an EMBL/GenBank/DDBJ whole genome shotgun (WGS) entry which is preliminary data.</text>
</comment>
<name>A0AA39QKV7_9AGAR</name>
<protein>
    <recommendedName>
        <fullName evidence="1">JmjC domain-containing protein</fullName>
    </recommendedName>
</protein>
<keyword evidence="3" id="KW-1185">Reference proteome</keyword>
<dbReference type="AlphaFoldDB" id="A0AA39QKV7"/>
<dbReference type="InterPro" id="IPR003347">
    <property type="entry name" value="JmjC_dom"/>
</dbReference>
<evidence type="ECO:0000259" key="1">
    <source>
        <dbReference type="PROSITE" id="PS51184"/>
    </source>
</evidence>
<dbReference type="EMBL" id="JAUEPU010000004">
    <property type="protein sequence ID" value="KAK0503539.1"/>
    <property type="molecule type" value="Genomic_DNA"/>
</dbReference>
<dbReference type="SUPFAM" id="SSF51197">
    <property type="entry name" value="Clavaminate synthase-like"/>
    <property type="match status" value="1"/>
</dbReference>